<proteinExistence type="predicted"/>
<organism evidence="2 3">
    <name type="scientific">Lacipirellula limnantheis</name>
    <dbReference type="NCBI Taxonomy" id="2528024"/>
    <lineage>
        <taxon>Bacteria</taxon>
        <taxon>Pseudomonadati</taxon>
        <taxon>Planctomycetota</taxon>
        <taxon>Planctomycetia</taxon>
        <taxon>Pirellulales</taxon>
        <taxon>Lacipirellulaceae</taxon>
        <taxon>Lacipirellula</taxon>
    </lineage>
</organism>
<name>A0A517U1J8_9BACT</name>
<evidence type="ECO:0000313" key="2">
    <source>
        <dbReference type="EMBL" id="QDT74496.1"/>
    </source>
</evidence>
<dbReference type="EMBL" id="CP036339">
    <property type="protein sequence ID" value="QDT74496.1"/>
    <property type="molecule type" value="Genomic_DNA"/>
</dbReference>
<reference evidence="2 3" key="1">
    <citation type="submission" date="2019-02" db="EMBL/GenBank/DDBJ databases">
        <title>Deep-cultivation of Planctomycetes and their phenomic and genomic characterization uncovers novel biology.</title>
        <authorList>
            <person name="Wiegand S."/>
            <person name="Jogler M."/>
            <person name="Boedeker C."/>
            <person name="Pinto D."/>
            <person name="Vollmers J."/>
            <person name="Rivas-Marin E."/>
            <person name="Kohn T."/>
            <person name="Peeters S.H."/>
            <person name="Heuer A."/>
            <person name="Rast P."/>
            <person name="Oberbeckmann S."/>
            <person name="Bunk B."/>
            <person name="Jeske O."/>
            <person name="Meyerdierks A."/>
            <person name="Storesund J.E."/>
            <person name="Kallscheuer N."/>
            <person name="Luecker S."/>
            <person name="Lage O.M."/>
            <person name="Pohl T."/>
            <person name="Merkel B.J."/>
            <person name="Hornburger P."/>
            <person name="Mueller R.-W."/>
            <person name="Bruemmer F."/>
            <person name="Labrenz M."/>
            <person name="Spormann A.M."/>
            <person name="Op den Camp H."/>
            <person name="Overmann J."/>
            <person name="Amann R."/>
            <person name="Jetten M.S.M."/>
            <person name="Mascher T."/>
            <person name="Medema M.H."/>
            <person name="Devos D.P."/>
            <person name="Kaster A.-K."/>
            <person name="Ovreas L."/>
            <person name="Rohde M."/>
            <person name="Galperin M.Y."/>
            <person name="Jogler C."/>
        </authorList>
    </citation>
    <scope>NUCLEOTIDE SEQUENCE [LARGE SCALE GENOMIC DNA]</scope>
    <source>
        <strain evidence="2 3">I41</strain>
    </source>
</reference>
<evidence type="ECO:0000256" key="1">
    <source>
        <dbReference type="SAM" id="Phobius"/>
    </source>
</evidence>
<keyword evidence="1" id="KW-0812">Transmembrane</keyword>
<evidence type="ECO:0000313" key="3">
    <source>
        <dbReference type="Proteomes" id="UP000317909"/>
    </source>
</evidence>
<dbReference type="KEGG" id="llh:I41_36930"/>
<protein>
    <submittedName>
        <fullName evidence="2">Uncharacterized protein</fullName>
    </submittedName>
</protein>
<sequence length="99" mass="11077">MPRAFLTIAIVLLAFMVVFQLFRLQGPGAFTADYYYLPLREFVDADRQHEMEEMVIDRYNAASKRSAVVSLVALGMVLSCVILAYLGLPSRVLDSTKDG</sequence>
<feature type="transmembrane region" description="Helical" evidence="1">
    <location>
        <begin position="67"/>
        <end position="88"/>
    </location>
</feature>
<keyword evidence="3" id="KW-1185">Reference proteome</keyword>
<dbReference type="Proteomes" id="UP000317909">
    <property type="component" value="Chromosome"/>
</dbReference>
<dbReference type="OrthoDB" id="9903928at2"/>
<accession>A0A517U1J8</accession>
<dbReference type="RefSeq" id="WP_145434239.1">
    <property type="nucleotide sequence ID" value="NZ_CP036339.1"/>
</dbReference>
<keyword evidence="1" id="KW-0472">Membrane</keyword>
<keyword evidence="1" id="KW-1133">Transmembrane helix</keyword>
<dbReference type="AlphaFoldDB" id="A0A517U1J8"/>
<gene>
    <name evidence="2" type="ORF">I41_36930</name>
</gene>